<accession>A0A927ZU94</accession>
<dbReference type="EMBL" id="SVBY01000016">
    <property type="protein sequence ID" value="MBE6092255.1"/>
    <property type="molecule type" value="Genomic_DNA"/>
</dbReference>
<comment type="caution">
    <text evidence="1">The sequence shown here is derived from an EMBL/GenBank/DDBJ whole genome shotgun (WGS) entry which is preliminary data.</text>
</comment>
<evidence type="ECO:0000313" key="2">
    <source>
        <dbReference type="Proteomes" id="UP000761380"/>
    </source>
</evidence>
<protein>
    <submittedName>
        <fullName evidence="1">Uncharacterized protein</fullName>
    </submittedName>
</protein>
<sequence>MNIIDFAKVREARLAKAAKVKAEPCTRYTAMLEALDKEELTAMEYIVQNHALQMAYKIVEHSPLWGTKQGNFSLQIQSALDAVVPVLGDLIIANSYVDGAVRLTGQKFTANEVGLWAARRMILDYLLILIDDNSRPDDWLDIRDKQPLQNVFAYLGYRSE</sequence>
<dbReference type="Proteomes" id="UP000761380">
    <property type="component" value="Unassembled WGS sequence"/>
</dbReference>
<evidence type="ECO:0000313" key="1">
    <source>
        <dbReference type="EMBL" id="MBE6092255.1"/>
    </source>
</evidence>
<proteinExistence type="predicted"/>
<name>A0A927ZU94_SELRU</name>
<gene>
    <name evidence="1" type="ORF">E7201_03620</name>
</gene>
<dbReference type="AlphaFoldDB" id="A0A927ZU94"/>
<reference evidence="1" key="1">
    <citation type="submission" date="2019-04" db="EMBL/GenBank/DDBJ databases">
        <title>Evolution of Biomass-Degrading Anaerobic Consortia Revealed by Metagenomics.</title>
        <authorList>
            <person name="Peng X."/>
        </authorList>
    </citation>
    <scope>NUCLEOTIDE SEQUENCE</scope>
    <source>
        <strain evidence="1">SIG240</strain>
    </source>
</reference>
<organism evidence="1 2">
    <name type="scientific">Selenomonas ruminantium</name>
    <dbReference type="NCBI Taxonomy" id="971"/>
    <lineage>
        <taxon>Bacteria</taxon>
        <taxon>Bacillati</taxon>
        <taxon>Bacillota</taxon>
        <taxon>Negativicutes</taxon>
        <taxon>Selenomonadales</taxon>
        <taxon>Selenomonadaceae</taxon>
        <taxon>Selenomonas</taxon>
    </lineage>
</organism>